<dbReference type="AlphaFoldDB" id="A0A346PZY5"/>
<organism evidence="2">
    <name type="scientific">Pinus morrisonicola</name>
    <dbReference type="NCBI Taxonomy" id="139307"/>
    <lineage>
        <taxon>Eukaryota</taxon>
        <taxon>Viridiplantae</taxon>
        <taxon>Streptophyta</taxon>
        <taxon>Embryophyta</taxon>
        <taxon>Tracheophyta</taxon>
        <taxon>Spermatophyta</taxon>
        <taxon>Pinopsida</taxon>
        <taxon>Pinidae</taxon>
        <taxon>Conifers I</taxon>
        <taxon>Pinales</taxon>
        <taxon>Pinaceae</taxon>
        <taxon>Pinus</taxon>
        <taxon>Pinus subgen. Strobus</taxon>
    </lineage>
</organism>
<accession>A0A346PZY5</accession>
<feature type="transmembrane region" description="Helical" evidence="1">
    <location>
        <begin position="6"/>
        <end position="23"/>
    </location>
</feature>
<dbReference type="RefSeq" id="YP_009524370.1">
    <property type="nucleotide sequence ID" value="NC_039616.1"/>
</dbReference>
<geneLocation type="chloroplast" evidence="2"/>
<protein>
    <submittedName>
        <fullName evidence="2">PSII D2 protein</fullName>
    </submittedName>
</protein>
<dbReference type="GeneID" id="38287490"/>
<dbReference type="EMBL" id="MG897305">
    <property type="protein sequence ID" value="AXR86311.1"/>
    <property type="molecule type" value="Genomic_DNA"/>
</dbReference>
<proteinExistence type="predicted"/>
<keyword evidence="2" id="KW-0150">Chloroplast</keyword>
<keyword evidence="1" id="KW-0812">Transmembrane</keyword>
<evidence type="ECO:0000313" key="2">
    <source>
        <dbReference type="EMBL" id="AXR86311.1"/>
    </source>
</evidence>
<keyword evidence="1" id="KW-0472">Membrane</keyword>
<keyword evidence="2" id="KW-0934">Plastid</keyword>
<sequence>MPEYWVLLFYVLFMVLPWKILYLKMVMVQIRSVPLIRLKPKRLIPWSLLTASGPRFLELLFPINVGYISSCYLCQ</sequence>
<name>A0A346PZY5_9CONI</name>
<reference evidence="2" key="1">
    <citation type="submission" date="2018-02" db="EMBL/GenBank/DDBJ databases">
        <title>The complete chloroplast genome of Pinus morrisonicola.</title>
        <authorList>
            <person name="Zeb U."/>
            <person name="Li Z."/>
        </authorList>
    </citation>
    <scope>NUCLEOTIDE SEQUENCE</scope>
</reference>
<keyword evidence="1" id="KW-1133">Transmembrane helix</keyword>
<gene>
    <name evidence="2" type="primary">psbD</name>
</gene>
<evidence type="ECO:0000256" key="1">
    <source>
        <dbReference type="SAM" id="Phobius"/>
    </source>
</evidence>